<sequence length="178" mass="20876">MELTEDNVDNPEISLNPALIKIVCLKCHNKDHRRFGNAKHVYLVWGSPLSGKTSMVRQMMGYGDIVLDMDLLWQAITMQPEYVKPDNVRFNVFALRDNMLDQIKTRYGQWYDAYVIGGYPDKYERERVAQMLGAEIIYCESSREECIRRLKLSNKPISWLKYINEWWDAFESTPPLSS</sequence>
<dbReference type="SUPFAM" id="SSF52540">
    <property type="entry name" value="P-loop containing nucleoside triphosphate hydrolases"/>
    <property type="match status" value="1"/>
</dbReference>
<proteinExistence type="predicted"/>
<name>A0A645FP22_9ZZZZ</name>
<dbReference type="Gene3D" id="3.40.50.300">
    <property type="entry name" value="P-loop containing nucleotide triphosphate hydrolases"/>
    <property type="match status" value="1"/>
</dbReference>
<gene>
    <name evidence="1" type="ORF">SDC9_162663</name>
</gene>
<protein>
    <recommendedName>
        <fullName evidence="2">HNH domain-containing protein</fullName>
    </recommendedName>
</protein>
<comment type="caution">
    <text evidence="1">The sequence shown here is derived from an EMBL/GenBank/DDBJ whole genome shotgun (WGS) entry which is preliminary data.</text>
</comment>
<evidence type="ECO:0000313" key="1">
    <source>
        <dbReference type="EMBL" id="MPN15332.1"/>
    </source>
</evidence>
<organism evidence="1">
    <name type="scientific">bioreactor metagenome</name>
    <dbReference type="NCBI Taxonomy" id="1076179"/>
    <lineage>
        <taxon>unclassified sequences</taxon>
        <taxon>metagenomes</taxon>
        <taxon>ecological metagenomes</taxon>
    </lineage>
</organism>
<dbReference type="AlphaFoldDB" id="A0A645FP22"/>
<dbReference type="EMBL" id="VSSQ01062070">
    <property type="protein sequence ID" value="MPN15332.1"/>
    <property type="molecule type" value="Genomic_DNA"/>
</dbReference>
<dbReference type="InterPro" id="IPR027417">
    <property type="entry name" value="P-loop_NTPase"/>
</dbReference>
<reference evidence="1" key="1">
    <citation type="submission" date="2019-08" db="EMBL/GenBank/DDBJ databases">
        <authorList>
            <person name="Kucharzyk K."/>
            <person name="Murdoch R.W."/>
            <person name="Higgins S."/>
            <person name="Loffler F."/>
        </authorList>
    </citation>
    <scope>NUCLEOTIDE SEQUENCE</scope>
</reference>
<accession>A0A645FP22</accession>
<evidence type="ECO:0008006" key="2">
    <source>
        <dbReference type="Google" id="ProtNLM"/>
    </source>
</evidence>